<keyword evidence="6 9" id="KW-1133">Transmembrane helix</keyword>
<dbReference type="PANTHER" id="PTHR43562">
    <property type="entry name" value="NAPA-TYPE SODIUM/HYDROGEN ANTIPORTER"/>
    <property type="match status" value="1"/>
</dbReference>
<name>A0A6A8M6L5_9FIRM</name>
<evidence type="ECO:0000256" key="5">
    <source>
        <dbReference type="ARBA" id="ARBA00022692"/>
    </source>
</evidence>
<feature type="transmembrane region" description="Helical" evidence="9">
    <location>
        <begin position="149"/>
        <end position="170"/>
    </location>
</feature>
<keyword evidence="5 9" id="KW-0812">Transmembrane</keyword>
<comment type="similarity">
    <text evidence="2">Belongs to the monovalent cation:proton antiporter 2 (CPA2) transporter (TC 2.A.37) family.</text>
</comment>
<feature type="transmembrane region" description="Helical" evidence="9">
    <location>
        <begin position="300"/>
        <end position="318"/>
    </location>
</feature>
<evidence type="ECO:0000256" key="8">
    <source>
        <dbReference type="ARBA" id="ARBA00023136"/>
    </source>
</evidence>
<feature type="domain" description="Cation/H+ exchanger transmembrane" evidence="10">
    <location>
        <begin position="14"/>
        <end position="386"/>
    </location>
</feature>
<proteinExistence type="inferred from homology"/>
<evidence type="ECO:0000313" key="11">
    <source>
        <dbReference type="EMBL" id="MST68571.1"/>
    </source>
</evidence>
<feature type="transmembrane region" description="Helical" evidence="9">
    <location>
        <begin position="57"/>
        <end position="75"/>
    </location>
</feature>
<dbReference type="GO" id="GO:0015297">
    <property type="term" value="F:antiporter activity"/>
    <property type="evidence" value="ECO:0007669"/>
    <property type="project" value="UniProtKB-KW"/>
</dbReference>
<dbReference type="GO" id="GO:1902600">
    <property type="term" value="P:proton transmembrane transport"/>
    <property type="evidence" value="ECO:0007669"/>
    <property type="project" value="InterPro"/>
</dbReference>
<keyword evidence="4" id="KW-0050">Antiport</keyword>
<feature type="transmembrane region" description="Helical" evidence="9">
    <location>
        <begin position="220"/>
        <end position="253"/>
    </location>
</feature>
<dbReference type="RefSeq" id="WP_154572039.1">
    <property type="nucleotide sequence ID" value="NZ_VUNB01000002.1"/>
</dbReference>
<dbReference type="Gene3D" id="1.20.1530.20">
    <property type="match status" value="1"/>
</dbReference>
<organism evidence="11">
    <name type="scientific">Baileyella intestinalis</name>
    <dbReference type="NCBI Taxonomy" id="2606709"/>
    <lineage>
        <taxon>Bacteria</taxon>
        <taxon>Bacillati</taxon>
        <taxon>Bacillota</taxon>
        <taxon>Clostridia</taxon>
        <taxon>Peptostreptococcales</taxon>
        <taxon>Anaerovoracaceae</taxon>
        <taxon>Baileyella</taxon>
    </lineage>
</organism>
<gene>
    <name evidence="11" type="ORF">FYJ66_03065</name>
</gene>
<evidence type="ECO:0000256" key="2">
    <source>
        <dbReference type="ARBA" id="ARBA00005551"/>
    </source>
</evidence>
<comment type="caution">
    <text evidence="11">The sequence shown here is derived from an EMBL/GenBank/DDBJ whole genome shotgun (WGS) entry which is preliminary data.</text>
</comment>
<accession>A0A6A8M6L5</accession>
<dbReference type="InterPro" id="IPR038770">
    <property type="entry name" value="Na+/solute_symporter_sf"/>
</dbReference>
<feature type="transmembrane region" description="Helical" evidence="9">
    <location>
        <begin position="273"/>
        <end position="291"/>
    </location>
</feature>
<evidence type="ECO:0000259" key="10">
    <source>
        <dbReference type="Pfam" id="PF00999"/>
    </source>
</evidence>
<evidence type="ECO:0000256" key="9">
    <source>
        <dbReference type="SAM" id="Phobius"/>
    </source>
</evidence>
<comment type="subcellular location">
    <subcellularLocation>
        <location evidence="1">Membrane</location>
        <topology evidence="1">Multi-pass membrane protein</topology>
    </subcellularLocation>
</comment>
<feature type="transmembrane region" description="Helical" evidence="9">
    <location>
        <begin position="338"/>
        <end position="357"/>
    </location>
</feature>
<dbReference type="AlphaFoldDB" id="A0A6A8M6L5"/>
<feature type="transmembrane region" description="Helical" evidence="9">
    <location>
        <begin position="118"/>
        <end position="137"/>
    </location>
</feature>
<dbReference type="EMBL" id="VUNB01000002">
    <property type="protein sequence ID" value="MST68571.1"/>
    <property type="molecule type" value="Genomic_DNA"/>
</dbReference>
<reference evidence="11" key="1">
    <citation type="submission" date="2019-09" db="EMBL/GenBank/DDBJ databases">
        <title>In-depth cultivation of the pig gut microbiome towards novel bacterial diversity and tailored functional studies.</title>
        <authorList>
            <person name="Wylensek D."/>
            <person name="Hitch T.C.A."/>
            <person name="Clavel T."/>
        </authorList>
    </citation>
    <scope>NUCLEOTIDE SEQUENCE</scope>
    <source>
        <strain evidence="11">RF-744-FAT-WT-3</strain>
    </source>
</reference>
<dbReference type="PANTHER" id="PTHR43562:SF1">
    <property type="entry name" value="NA(+)_H(+) ANTIPORTER YJBQ-RELATED"/>
    <property type="match status" value="1"/>
</dbReference>
<feature type="transmembrane region" description="Helical" evidence="9">
    <location>
        <begin position="33"/>
        <end position="51"/>
    </location>
</feature>
<evidence type="ECO:0000256" key="1">
    <source>
        <dbReference type="ARBA" id="ARBA00004141"/>
    </source>
</evidence>
<evidence type="ECO:0000256" key="4">
    <source>
        <dbReference type="ARBA" id="ARBA00022449"/>
    </source>
</evidence>
<feature type="transmembrane region" description="Helical" evidence="9">
    <location>
        <begin position="87"/>
        <end position="106"/>
    </location>
</feature>
<dbReference type="GO" id="GO:0016020">
    <property type="term" value="C:membrane"/>
    <property type="evidence" value="ECO:0007669"/>
    <property type="project" value="UniProtKB-SubCell"/>
</dbReference>
<dbReference type="Pfam" id="PF00999">
    <property type="entry name" value="Na_H_Exchanger"/>
    <property type="match status" value="1"/>
</dbReference>
<keyword evidence="3" id="KW-0813">Transport</keyword>
<evidence type="ECO:0000256" key="6">
    <source>
        <dbReference type="ARBA" id="ARBA00022989"/>
    </source>
</evidence>
<keyword evidence="7" id="KW-0406">Ion transport</keyword>
<keyword evidence="8 9" id="KW-0472">Membrane</keyword>
<sequence>MAEVFVSLTIIMAISAVTPILARIIPKQIVPETVILILGGALLGPNMYDLIKTEAPAIEFMSELGCAFLFLLAGFEIDPKSVTGKDGIHGLATWGVTLAISILVAMTTPSIASGRQGMIATALLFTTTALGTLMPIIKERGITGTRVGEIVISYGTWGELAVVLAVAVLLGTRTKWQTAVILAGLLAFCVWLGAAGARAKRRGSKIFKFLESKSESTSQTFTRITILLLVILVTISAIFDIDIVLGAFAAGFVLRYVIPNGNHSLETKLDGMAYGLFIPLFFIVSGARINLRAVAKIPQLLVLFILALVLIRTVPIVISLTLRKSTRKEISMHNRISAATYCTTALPLIVAITSICVKNGIMEDDVASVLVAAGAVTVFLMPFIAKITYTVADAEPISAIVEIAHHPESTMDIVHSHVELERKRALKYKMEEKGLLLHEKWEDKKENLREKNN</sequence>
<feature type="transmembrane region" description="Helical" evidence="9">
    <location>
        <begin position="6"/>
        <end position="26"/>
    </location>
</feature>
<evidence type="ECO:0000256" key="7">
    <source>
        <dbReference type="ARBA" id="ARBA00023065"/>
    </source>
</evidence>
<evidence type="ECO:0000256" key="3">
    <source>
        <dbReference type="ARBA" id="ARBA00022448"/>
    </source>
</evidence>
<feature type="transmembrane region" description="Helical" evidence="9">
    <location>
        <begin position="176"/>
        <end position="199"/>
    </location>
</feature>
<feature type="transmembrane region" description="Helical" evidence="9">
    <location>
        <begin position="369"/>
        <end position="389"/>
    </location>
</feature>
<protein>
    <submittedName>
        <fullName evidence="11">Cation:proton antiporter</fullName>
    </submittedName>
</protein>
<dbReference type="InterPro" id="IPR006153">
    <property type="entry name" value="Cation/H_exchanger_TM"/>
</dbReference>